<sequence length="71" mass="7732">MFAATIDGMFLSPPPDGVALSAAELNERIRALWIDGRGHPTLRLTDAQRAEYHCLLAALRDVERGDVVEAA</sequence>
<dbReference type="Proteomes" id="UP000010931">
    <property type="component" value="Unassembled WGS sequence"/>
</dbReference>
<keyword evidence="2" id="KW-1185">Reference proteome</keyword>
<dbReference type="EMBL" id="AEJB01000361">
    <property type="protein sequence ID" value="ELP65949.1"/>
    <property type="molecule type" value="Genomic_DNA"/>
</dbReference>
<name>L7F4A1_STRT8</name>
<proteinExistence type="predicted"/>
<evidence type="ECO:0000313" key="1">
    <source>
        <dbReference type="EMBL" id="ELP65949.1"/>
    </source>
</evidence>
<reference evidence="1 2" key="1">
    <citation type="journal article" date="2011" name="Plasmid">
        <title>Streptomyces turgidiscabies Car8 contains a modular pathogenicity island that shares virulence genes with other actinobacterial plant pathogens.</title>
        <authorList>
            <person name="Huguet-Tapia J.C."/>
            <person name="Badger J.H."/>
            <person name="Loria R."/>
            <person name="Pettis G.S."/>
        </authorList>
    </citation>
    <scope>NUCLEOTIDE SEQUENCE [LARGE SCALE GENOMIC DNA]</scope>
    <source>
        <strain evidence="1 2">Car8</strain>
    </source>
</reference>
<evidence type="ECO:0000313" key="2">
    <source>
        <dbReference type="Proteomes" id="UP000010931"/>
    </source>
</evidence>
<organism evidence="1 2">
    <name type="scientific">Streptomyces turgidiscabies (strain Car8)</name>
    <dbReference type="NCBI Taxonomy" id="698760"/>
    <lineage>
        <taxon>Bacteria</taxon>
        <taxon>Bacillati</taxon>
        <taxon>Actinomycetota</taxon>
        <taxon>Actinomycetes</taxon>
        <taxon>Kitasatosporales</taxon>
        <taxon>Streptomycetaceae</taxon>
        <taxon>Streptomyces</taxon>
    </lineage>
</organism>
<gene>
    <name evidence="1" type="ORF">STRTUCAR8_10225</name>
</gene>
<protein>
    <submittedName>
        <fullName evidence="1">Uncharacterized protein</fullName>
    </submittedName>
</protein>
<accession>L7F4A1</accession>
<dbReference type="AlphaFoldDB" id="L7F4A1"/>
<comment type="caution">
    <text evidence="1">The sequence shown here is derived from an EMBL/GenBank/DDBJ whole genome shotgun (WGS) entry which is preliminary data.</text>
</comment>
<dbReference type="PATRIC" id="fig|698760.3.peg.5107"/>